<sequence length="630" mass="67081">METPGRKSRPASRVQSRPESRAGSPAVNRPIINDPPSTPPVRPKAKITATSSLRPPPKPTVNAGRKTPSTVGRPRDRPASVVGTPAKSPFPRSTTPSSKRAMSPLLRTGPRIPSPEPSKAPSTRTTRPVKPSSPQLPKTKPIPPKRTQPPTNRAKSPVRPTVARPPPSPSAHRRVASASASSSVVSGGDPSSLELARARYKVPSSLSSINIRPSFASAPPSPPTTYPASPSLPILNHNPDSETDPTDISAPPSAVPSELVPEPIRAIVSAPVTPIHAQTRPTDRPIPTRPRTSSITIVAGTDGRNDDPPNTTVLSTKDNPGIRIKAKLTATTPVTPPNNPAARTIAHVRPEQLVVPRQRSGSISAGSSFSGLATSTLSRGSVRVTAASRILSPPLIRSGPGLGLIVPGTTILVPPGMRSPPMSILSTSSRTTLSSGSDSSAPPTSIDRARTPIHALPKPKLPEPSKLGHVPDESVDRDDSGIDMFEAEDHREEARSNRKIADLEISNKSLLAINATLEAEKSSKAKEIRALRRQLRESRLVLPRSAFIALEQKDPLAKDAFDESDSEDGDVTQSQGQADETFDRVRGLLDRLLTDAKSALESNPPIPESKDDKKPIRVLDQDELDQYQDD</sequence>
<feature type="compositionally biased region" description="Low complexity" evidence="2">
    <location>
        <begin position="176"/>
        <end position="192"/>
    </location>
</feature>
<keyword evidence="1" id="KW-0175">Coiled coil</keyword>
<feature type="region of interest" description="Disordered" evidence="2">
    <location>
        <begin position="596"/>
        <end position="630"/>
    </location>
</feature>
<feature type="region of interest" description="Disordered" evidence="2">
    <location>
        <begin position="298"/>
        <end position="317"/>
    </location>
</feature>
<feature type="compositionally biased region" description="Basic residues" evidence="2">
    <location>
        <begin position="1"/>
        <end position="10"/>
    </location>
</feature>
<protein>
    <submittedName>
        <fullName evidence="3">Uncharacterized protein</fullName>
    </submittedName>
</protein>
<feature type="coiled-coil region" evidence="1">
    <location>
        <begin position="500"/>
        <end position="534"/>
    </location>
</feature>
<reference evidence="3" key="1">
    <citation type="submission" date="2021-01" db="EMBL/GenBank/DDBJ databases">
        <authorList>
            <person name="Kaushik A."/>
        </authorList>
    </citation>
    <scope>NUCLEOTIDE SEQUENCE</scope>
    <source>
        <strain evidence="3">AG5</strain>
    </source>
</reference>
<feature type="compositionally biased region" description="Acidic residues" evidence="2">
    <location>
        <begin position="621"/>
        <end position="630"/>
    </location>
</feature>
<comment type="caution">
    <text evidence="3">The sequence shown here is derived from an EMBL/GenBank/DDBJ whole genome shotgun (WGS) entry which is preliminary data.</text>
</comment>
<feature type="compositionally biased region" description="Low complexity" evidence="2">
    <location>
        <begin position="423"/>
        <end position="446"/>
    </location>
</feature>
<name>A0A8H3DYU8_9AGAM</name>
<organism evidence="3 4">
    <name type="scientific">Rhizoctonia solani</name>
    <dbReference type="NCBI Taxonomy" id="456999"/>
    <lineage>
        <taxon>Eukaryota</taxon>
        <taxon>Fungi</taxon>
        <taxon>Dikarya</taxon>
        <taxon>Basidiomycota</taxon>
        <taxon>Agaricomycotina</taxon>
        <taxon>Agaricomycetes</taxon>
        <taxon>Cantharellales</taxon>
        <taxon>Ceratobasidiaceae</taxon>
        <taxon>Rhizoctonia</taxon>
    </lineage>
</organism>
<feature type="compositionally biased region" description="Polar residues" evidence="2">
    <location>
        <begin position="308"/>
        <end position="317"/>
    </location>
</feature>
<feature type="region of interest" description="Disordered" evidence="2">
    <location>
        <begin position="204"/>
        <end position="257"/>
    </location>
</feature>
<feature type="region of interest" description="Disordered" evidence="2">
    <location>
        <begin position="1"/>
        <end position="192"/>
    </location>
</feature>
<evidence type="ECO:0000313" key="4">
    <source>
        <dbReference type="Proteomes" id="UP000663827"/>
    </source>
</evidence>
<feature type="compositionally biased region" description="Polar residues" evidence="2">
    <location>
        <begin position="91"/>
        <end position="100"/>
    </location>
</feature>
<feature type="non-terminal residue" evidence="3">
    <location>
        <position position="1"/>
    </location>
</feature>
<feature type="compositionally biased region" description="Polar residues" evidence="2">
    <location>
        <begin position="120"/>
        <end position="136"/>
    </location>
</feature>
<feature type="region of interest" description="Disordered" evidence="2">
    <location>
        <begin position="416"/>
        <end position="479"/>
    </location>
</feature>
<dbReference type="EMBL" id="CAJNJQ010001909">
    <property type="protein sequence ID" value="CAE7154366.1"/>
    <property type="molecule type" value="Genomic_DNA"/>
</dbReference>
<feature type="compositionally biased region" description="Basic and acidic residues" evidence="2">
    <location>
        <begin position="608"/>
        <end position="620"/>
    </location>
</feature>
<accession>A0A8H3DYU8</accession>
<evidence type="ECO:0000256" key="1">
    <source>
        <dbReference type="SAM" id="Coils"/>
    </source>
</evidence>
<evidence type="ECO:0000313" key="3">
    <source>
        <dbReference type="EMBL" id="CAE7154366.1"/>
    </source>
</evidence>
<proteinExistence type="predicted"/>
<feature type="compositionally biased region" description="Basic and acidic residues" evidence="2">
    <location>
        <begin position="469"/>
        <end position="479"/>
    </location>
</feature>
<dbReference type="Proteomes" id="UP000663827">
    <property type="component" value="Unassembled WGS sequence"/>
</dbReference>
<dbReference type="AlphaFoldDB" id="A0A8H3DYU8"/>
<gene>
    <name evidence="3" type="ORF">RDB_LOCUS92163</name>
</gene>
<feature type="region of interest" description="Disordered" evidence="2">
    <location>
        <begin position="553"/>
        <end position="582"/>
    </location>
</feature>
<evidence type="ECO:0000256" key="2">
    <source>
        <dbReference type="SAM" id="MobiDB-lite"/>
    </source>
</evidence>